<dbReference type="Gene3D" id="6.10.280.50">
    <property type="match status" value="1"/>
</dbReference>
<dbReference type="EMBL" id="JAUORK010000004">
    <property type="protein sequence ID" value="MDO6671530.1"/>
    <property type="molecule type" value="Genomic_DNA"/>
</dbReference>
<evidence type="ECO:0000313" key="1">
    <source>
        <dbReference type="EMBL" id="MDO6671530.1"/>
    </source>
</evidence>
<dbReference type="Pfam" id="PF04325">
    <property type="entry name" value="DUF465"/>
    <property type="match status" value="1"/>
</dbReference>
<dbReference type="AlphaFoldDB" id="A0AAP4TXJ4"/>
<comment type="caution">
    <text evidence="1">The sequence shown here is derived from an EMBL/GenBank/DDBJ whole genome shotgun (WGS) entry which is preliminary data.</text>
</comment>
<dbReference type="InterPro" id="IPR038444">
    <property type="entry name" value="DUF465_sf"/>
</dbReference>
<proteinExistence type="predicted"/>
<accession>A0AAP4TXJ4</accession>
<protein>
    <submittedName>
        <fullName evidence="1">YdcH family protein</fullName>
    </submittedName>
</protein>
<name>A0AAP4TXJ4_9GAMM</name>
<dbReference type="InterPro" id="IPR007420">
    <property type="entry name" value="DUF465"/>
</dbReference>
<organism evidence="1 2">
    <name type="scientific">Cobetia amphilecti</name>
    <dbReference type="NCBI Taxonomy" id="1055104"/>
    <lineage>
        <taxon>Bacteria</taxon>
        <taxon>Pseudomonadati</taxon>
        <taxon>Pseudomonadota</taxon>
        <taxon>Gammaproteobacteria</taxon>
        <taxon>Oceanospirillales</taxon>
        <taxon>Halomonadaceae</taxon>
        <taxon>Cobetia</taxon>
    </lineage>
</organism>
<gene>
    <name evidence="1" type="ORF">Q4535_05295</name>
</gene>
<sequence length="82" mass="9549">MHIDDHSLCNDFPQQRELILRLINGNEEFARIAEAYTRIDIEIHALEVDESPIGDDSMHQLKHQRSLLKDGLYERMMAADSK</sequence>
<dbReference type="Proteomes" id="UP001170481">
    <property type="component" value="Unassembled WGS sequence"/>
</dbReference>
<reference evidence="1" key="1">
    <citation type="submission" date="2023-07" db="EMBL/GenBank/DDBJ databases">
        <title>Genome content predicts the carbon catabolic preferences of heterotrophic bacteria.</title>
        <authorList>
            <person name="Gralka M."/>
        </authorList>
    </citation>
    <scope>NUCLEOTIDE SEQUENCE</scope>
    <source>
        <strain evidence="1">C2R13</strain>
    </source>
</reference>
<evidence type="ECO:0000313" key="2">
    <source>
        <dbReference type="Proteomes" id="UP001170481"/>
    </source>
</evidence>
<dbReference type="RefSeq" id="WP_303593154.1">
    <property type="nucleotide sequence ID" value="NZ_JAUORK010000004.1"/>
</dbReference>